<dbReference type="EMBL" id="JBHUDG010000006">
    <property type="protein sequence ID" value="MFD1629704.1"/>
    <property type="molecule type" value="Genomic_DNA"/>
</dbReference>
<dbReference type="Proteomes" id="UP001597118">
    <property type="component" value="Unassembled WGS sequence"/>
</dbReference>
<proteinExistence type="predicted"/>
<sequence length="213" mass="23794">MAILKDGINGPFSGKVGSIVGYQLNGQTIIRGLPTVVRRKPTALTLLNRSRMKVVSQFLKPLKPVIDFGYKNTAPRGSRVGAFQSAQSYTFRNAIDYDENNVPYVNPEKVLVFRGNLMEPSLLVVTREENTIHIQWDSTQYKYKRGILLVVAYAIEEEQVLFDEGGAKISAGTFTWNLGEEISTAKYPHLHIYVGVYDVVRNELSDSVYGGCV</sequence>
<gene>
    <name evidence="1" type="ORF">ACFSAH_07450</name>
</gene>
<reference evidence="2" key="1">
    <citation type="journal article" date="2019" name="Int. J. Syst. Evol. Microbiol.">
        <title>The Global Catalogue of Microorganisms (GCM) 10K type strain sequencing project: providing services to taxonomists for standard genome sequencing and annotation.</title>
        <authorList>
            <consortium name="The Broad Institute Genomics Platform"/>
            <consortium name="The Broad Institute Genome Sequencing Center for Infectious Disease"/>
            <person name="Wu L."/>
            <person name="Ma J."/>
        </authorList>
    </citation>
    <scope>NUCLEOTIDE SEQUENCE [LARGE SCALE GENOMIC DNA]</scope>
    <source>
        <strain evidence="2">CCUG 53762</strain>
    </source>
</reference>
<evidence type="ECO:0000313" key="2">
    <source>
        <dbReference type="Proteomes" id="UP001597118"/>
    </source>
</evidence>
<organism evidence="1 2">
    <name type="scientific">Pseudopedobacter beijingensis</name>
    <dbReference type="NCBI Taxonomy" id="1207056"/>
    <lineage>
        <taxon>Bacteria</taxon>
        <taxon>Pseudomonadati</taxon>
        <taxon>Bacteroidota</taxon>
        <taxon>Sphingobacteriia</taxon>
        <taxon>Sphingobacteriales</taxon>
        <taxon>Sphingobacteriaceae</taxon>
        <taxon>Pseudopedobacter</taxon>
    </lineage>
</organism>
<dbReference type="InterPro" id="IPR046233">
    <property type="entry name" value="DUF6266"/>
</dbReference>
<comment type="caution">
    <text evidence="1">The sequence shown here is derived from an EMBL/GenBank/DDBJ whole genome shotgun (WGS) entry which is preliminary data.</text>
</comment>
<protein>
    <submittedName>
        <fullName evidence="1">DUF6266 family protein</fullName>
    </submittedName>
</protein>
<accession>A0ABW4ICJ3</accession>
<evidence type="ECO:0000313" key="1">
    <source>
        <dbReference type="EMBL" id="MFD1629704.1"/>
    </source>
</evidence>
<dbReference type="Pfam" id="PF19781">
    <property type="entry name" value="DUF6266"/>
    <property type="match status" value="1"/>
</dbReference>
<name>A0ABW4ICJ3_9SPHI</name>
<dbReference type="RefSeq" id="WP_379662085.1">
    <property type="nucleotide sequence ID" value="NZ_JBHUDG010000006.1"/>
</dbReference>
<keyword evidence="2" id="KW-1185">Reference proteome</keyword>